<keyword evidence="1" id="KW-0812">Transmembrane</keyword>
<keyword evidence="4" id="KW-1185">Reference proteome</keyword>
<evidence type="ECO:0000259" key="2">
    <source>
        <dbReference type="Pfam" id="PF12697"/>
    </source>
</evidence>
<evidence type="ECO:0000256" key="1">
    <source>
        <dbReference type="SAM" id="Phobius"/>
    </source>
</evidence>
<dbReference type="InterPro" id="IPR000073">
    <property type="entry name" value="AB_hydrolase_1"/>
</dbReference>
<sequence length="484" mass="55876">MPRVLSAMDVKSLSYRACQLLILLIVGITPLAYVYVAGLLYFLLHGIHGRDLAYPNYPYGWKGVAFNIYTTWMLVEALWLPYHLYTFNRLRSRRQTAHAARDADERRTLLAKCLNAIGDASSIRKMIEGWFFETPIEQIRRGNVAEWAAWAFFDKEYTELNDLELEEVDEMVKETEQRIQYRLKDGYDKRVKCIRLTIDKMQMLHRPFIYYVTISIMHAIGHVFLRFLGFREASVTAKGNTTGTRQRYFYRPGSSSAKKLEDTRPIVFIHGIGIGFLHYMPLVARLPRDVDVFLLDWPHVSMRLAETVPSIEDTVSSLATILTRHNHTKACFIAHSLGTAAVSWMIHHRPDMVASTLFLDPIVFLLVHPAIAYNFVYRAPTTTTELLMHYFVSRELYIAHSLARHFNWSENVLFKEDLPKSEQHLVLLSSNDQIVPSQAVRQYLQNSNVELLWLEKTAHGALMFKQDALSVLQCKIEEACGLRA</sequence>
<dbReference type="Proteomes" id="UP000053201">
    <property type="component" value="Unassembled WGS sequence"/>
</dbReference>
<dbReference type="Gene3D" id="3.40.50.1820">
    <property type="entry name" value="alpha/beta hydrolase"/>
    <property type="match status" value="1"/>
</dbReference>
<dbReference type="OMA" id="YLRWWFL"/>
<gene>
    <name evidence="3" type="ORF">SPPG_05116</name>
</gene>
<dbReference type="eggNOG" id="ENOG502QW6Q">
    <property type="taxonomic scope" value="Eukaryota"/>
</dbReference>
<dbReference type="VEuPathDB" id="FungiDB:SPPG_05116"/>
<dbReference type="GeneID" id="27688518"/>
<reference evidence="3 4" key="1">
    <citation type="submission" date="2009-08" db="EMBL/GenBank/DDBJ databases">
        <title>The Genome Sequence of Spizellomyces punctatus strain DAOM BR117.</title>
        <authorList>
            <consortium name="The Broad Institute Genome Sequencing Platform"/>
            <person name="Russ C."/>
            <person name="Cuomo C."/>
            <person name="Shea T."/>
            <person name="Young S.K."/>
            <person name="Zeng Q."/>
            <person name="Koehrsen M."/>
            <person name="Haas B."/>
            <person name="Borodovsky M."/>
            <person name="Guigo R."/>
            <person name="Alvarado L."/>
            <person name="Berlin A."/>
            <person name="Bochicchio J."/>
            <person name="Borenstein D."/>
            <person name="Chapman S."/>
            <person name="Chen Z."/>
            <person name="Engels R."/>
            <person name="Freedman E."/>
            <person name="Gellesch M."/>
            <person name="Goldberg J."/>
            <person name="Griggs A."/>
            <person name="Gujja S."/>
            <person name="Heiman D."/>
            <person name="Hepburn T."/>
            <person name="Howarth C."/>
            <person name="Jen D."/>
            <person name="Larson L."/>
            <person name="Lewis B."/>
            <person name="Mehta T."/>
            <person name="Park D."/>
            <person name="Pearson M."/>
            <person name="Roberts A."/>
            <person name="Saif S."/>
            <person name="Shenoy N."/>
            <person name="Sisk P."/>
            <person name="Stolte C."/>
            <person name="Sykes S."/>
            <person name="Thomson T."/>
            <person name="Walk T."/>
            <person name="White J."/>
            <person name="Yandava C."/>
            <person name="Burger G."/>
            <person name="Gray M.W."/>
            <person name="Holland P.W.H."/>
            <person name="King N."/>
            <person name="Lang F.B.F."/>
            <person name="Roger A.J."/>
            <person name="Ruiz-Trillo I."/>
            <person name="Lander E."/>
            <person name="Nusbaum C."/>
        </authorList>
    </citation>
    <scope>NUCLEOTIDE SEQUENCE [LARGE SCALE GENOMIC DNA]</scope>
    <source>
        <strain evidence="3 4">DAOM BR117</strain>
    </source>
</reference>
<dbReference type="PANTHER" id="PTHR37471:SF1">
    <property type="entry name" value="AB HYDROLASE-1 DOMAIN-CONTAINING PROTEIN"/>
    <property type="match status" value="1"/>
</dbReference>
<dbReference type="AlphaFoldDB" id="A0A0L0HFD7"/>
<name>A0A0L0HFD7_SPIPD</name>
<accession>A0A0L0HFD7</accession>
<dbReference type="Pfam" id="PF12697">
    <property type="entry name" value="Abhydrolase_6"/>
    <property type="match status" value="1"/>
</dbReference>
<proteinExistence type="predicted"/>
<dbReference type="SUPFAM" id="SSF53474">
    <property type="entry name" value="alpha/beta-Hydrolases"/>
    <property type="match status" value="1"/>
</dbReference>
<keyword evidence="1" id="KW-1133">Transmembrane helix</keyword>
<feature type="transmembrane region" description="Helical" evidence="1">
    <location>
        <begin position="20"/>
        <end position="44"/>
    </location>
</feature>
<organism evidence="3 4">
    <name type="scientific">Spizellomyces punctatus (strain DAOM BR117)</name>
    <dbReference type="NCBI Taxonomy" id="645134"/>
    <lineage>
        <taxon>Eukaryota</taxon>
        <taxon>Fungi</taxon>
        <taxon>Fungi incertae sedis</taxon>
        <taxon>Chytridiomycota</taxon>
        <taxon>Chytridiomycota incertae sedis</taxon>
        <taxon>Chytridiomycetes</taxon>
        <taxon>Spizellomycetales</taxon>
        <taxon>Spizellomycetaceae</taxon>
        <taxon>Spizellomyces</taxon>
    </lineage>
</organism>
<dbReference type="PANTHER" id="PTHR37471">
    <property type="entry name" value="UNNAMED PRODUCT"/>
    <property type="match status" value="1"/>
</dbReference>
<evidence type="ECO:0000313" key="3">
    <source>
        <dbReference type="EMBL" id="KNC99736.1"/>
    </source>
</evidence>
<dbReference type="RefSeq" id="XP_016607776.1">
    <property type="nucleotide sequence ID" value="XM_016753344.1"/>
</dbReference>
<dbReference type="EMBL" id="KQ257457">
    <property type="protein sequence ID" value="KNC99736.1"/>
    <property type="molecule type" value="Genomic_DNA"/>
</dbReference>
<dbReference type="InterPro" id="IPR029058">
    <property type="entry name" value="AB_hydrolase_fold"/>
</dbReference>
<dbReference type="OrthoDB" id="6431331at2759"/>
<evidence type="ECO:0000313" key="4">
    <source>
        <dbReference type="Proteomes" id="UP000053201"/>
    </source>
</evidence>
<dbReference type="STRING" id="645134.A0A0L0HFD7"/>
<keyword evidence="1" id="KW-0472">Membrane</keyword>
<dbReference type="InParanoid" id="A0A0L0HFD7"/>
<protein>
    <recommendedName>
        <fullName evidence="2">AB hydrolase-1 domain-containing protein</fullName>
    </recommendedName>
</protein>
<feature type="domain" description="AB hydrolase-1" evidence="2">
    <location>
        <begin position="266"/>
        <end position="464"/>
    </location>
</feature>
<feature type="transmembrane region" description="Helical" evidence="1">
    <location>
        <begin position="64"/>
        <end position="85"/>
    </location>
</feature>
<feature type="transmembrane region" description="Helical" evidence="1">
    <location>
        <begin position="208"/>
        <end position="228"/>
    </location>
</feature>